<reference evidence="2 3" key="1">
    <citation type="journal article" date="2016" name="Sci. Rep.">
        <title>Penicillium arizonense, a new, genome sequenced fungal species, reveals a high chemical diversity in secreted metabolites.</title>
        <authorList>
            <person name="Grijseels S."/>
            <person name="Nielsen J.C."/>
            <person name="Randelovic M."/>
            <person name="Nielsen J."/>
            <person name="Nielsen K.F."/>
            <person name="Workman M."/>
            <person name="Frisvad J.C."/>
        </authorList>
    </citation>
    <scope>NUCLEOTIDE SEQUENCE [LARGE SCALE GENOMIC DNA]</scope>
    <source>
        <strain evidence="2 3">CBS 141311</strain>
    </source>
</reference>
<evidence type="ECO:0000256" key="1">
    <source>
        <dbReference type="SAM" id="MobiDB-lite"/>
    </source>
</evidence>
<keyword evidence="3" id="KW-1185">Reference proteome</keyword>
<proteinExistence type="predicted"/>
<feature type="region of interest" description="Disordered" evidence="1">
    <location>
        <begin position="1"/>
        <end position="20"/>
    </location>
</feature>
<comment type="caution">
    <text evidence="2">The sequence shown here is derived from an EMBL/GenBank/DDBJ whole genome shotgun (WGS) entry which is preliminary data.</text>
</comment>
<accession>A0A1F5LLJ3</accession>
<sequence>MPMVTSAETPRNYCNSKAEDHQDEQRFNRLWGWEPTRVRRLPLSAPAYAGLLQEAITYAPEDISAL</sequence>
<name>A0A1F5LLJ3_PENAI</name>
<dbReference type="OrthoDB" id="10521864at2759"/>
<dbReference type="RefSeq" id="XP_022489216.1">
    <property type="nucleotide sequence ID" value="XM_022631261.1"/>
</dbReference>
<feature type="compositionally biased region" description="Polar residues" evidence="1">
    <location>
        <begin position="1"/>
        <end position="15"/>
    </location>
</feature>
<evidence type="ECO:0000313" key="2">
    <source>
        <dbReference type="EMBL" id="OGE53779.1"/>
    </source>
</evidence>
<dbReference type="GeneID" id="34575995"/>
<dbReference type="Proteomes" id="UP000177622">
    <property type="component" value="Unassembled WGS sequence"/>
</dbReference>
<dbReference type="EMBL" id="LXJU01000007">
    <property type="protein sequence ID" value="OGE53779.1"/>
    <property type="molecule type" value="Genomic_DNA"/>
</dbReference>
<gene>
    <name evidence="2" type="ORF">PENARI_c007G12480</name>
</gene>
<evidence type="ECO:0000313" key="3">
    <source>
        <dbReference type="Proteomes" id="UP000177622"/>
    </source>
</evidence>
<dbReference type="AlphaFoldDB" id="A0A1F5LLJ3"/>
<protein>
    <submittedName>
        <fullName evidence="2">Uncharacterized protein</fullName>
    </submittedName>
</protein>
<organism evidence="2 3">
    <name type="scientific">Penicillium arizonense</name>
    <dbReference type="NCBI Taxonomy" id="1835702"/>
    <lineage>
        <taxon>Eukaryota</taxon>
        <taxon>Fungi</taxon>
        <taxon>Dikarya</taxon>
        <taxon>Ascomycota</taxon>
        <taxon>Pezizomycotina</taxon>
        <taxon>Eurotiomycetes</taxon>
        <taxon>Eurotiomycetidae</taxon>
        <taxon>Eurotiales</taxon>
        <taxon>Aspergillaceae</taxon>
        <taxon>Penicillium</taxon>
    </lineage>
</organism>